<dbReference type="GO" id="GO:0005886">
    <property type="term" value="C:plasma membrane"/>
    <property type="evidence" value="ECO:0007669"/>
    <property type="project" value="UniProtKB-SubCell"/>
</dbReference>
<organism evidence="7 8">
    <name type="scientific">Pseudoprimorskyibacter insulae</name>
    <dbReference type="NCBI Taxonomy" id="1695997"/>
    <lineage>
        <taxon>Bacteria</taxon>
        <taxon>Pseudomonadati</taxon>
        <taxon>Pseudomonadota</taxon>
        <taxon>Alphaproteobacteria</taxon>
        <taxon>Rhodobacterales</taxon>
        <taxon>Paracoccaceae</taxon>
        <taxon>Pseudoprimorskyibacter</taxon>
    </lineage>
</organism>
<evidence type="ECO:0000256" key="5">
    <source>
        <dbReference type="ARBA" id="ARBA00023136"/>
    </source>
</evidence>
<dbReference type="PANTHER" id="PTHR43646">
    <property type="entry name" value="GLYCOSYLTRANSFERASE"/>
    <property type="match status" value="1"/>
</dbReference>
<dbReference type="AlphaFoldDB" id="A0A2R8B169"/>
<accession>A0A2R8B169</accession>
<gene>
    <name evidence="7" type="ORF">PRI8871_03740</name>
</gene>
<keyword evidence="2" id="KW-1003">Cell membrane</keyword>
<dbReference type="InterPro" id="IPR026461">
    <property type="entry name" value="Trfase_2_rSAM/seldom_assoc"/>
</dbReference>
<evidence type="ECO:0000256" key="3">
    <source>
        <dbReference type="ARBA" id="ARBA00022676"/>
    </source>
</evidence>
<feature type="domain" description="Glycosyltransferase 2-like" evidence="6">
    <location>
        <begin position="6"/>
        <end position="117"/>
    </location>
</feature>
<keyword evidence="3 7" id="KW-0328">Glycosyltransferase</keyword>
<reference evidence="8" key="1">
    <citation type="submission" date="2018-03" db="EMBL/GenBank/DDBJ databases">
        <authorList>
            <person name="Rodrigo-Torres L."/>
            <person name="Arahal R. D."/>
            <person name="Lucena T."/>
        </authorList>
    </citation>
    <scope>NUCLEOTIDE SEQUENCE [LARGE SCALE GENOMIC DNA]</scope>
    <source>
        <strain evidence="8">CECT 8871</strain>
    </source>
</reference>
<evidence type="ECO:0000256" key="2">
    <source>
        <dbReference type="ARBA" id="ARBA00022475"/>
    </source>
</evidence>
<evidence type="ECO:0000313" key="7">
    <source>
        <dbReference type="EMBL" id="SPF81914.1"/>
    </source>
</evidence>
<dbReference type="PANTHER" id="PTHR43646:SF2">
    <property type="entry name" value="GLYCOSYLTRANSFERASE 2-LIKE DOMAIN-CONTAINING PROTEIN"/>
    <property type="match status" value="1"/>
</dbReference>
<dbReference type="Gene3D" id="3.90.550.10">
    <property type="entry name" value="Spore Coat Polysaccharide Biosynthesis Protein SpsA, Chain A"/>
    <property type="match status" value="1"/>
</dbReference>
<dbReference type="Pfam" id="PF00535">
    <property type="entry name" value="Glycos_transf_2"/>
    <property type="match status" value="1"/>
</dbReference>
<evidence type="ECO:0000256" key="4">
    <source>
        <dbReference type="ARBA" id="ARBA00022679"/>
    </source>
</evidence>
<dbReference type="OrthoDB" id="5291101at2"/>
<proteinExistence type="predicted"/>
<evidence type="ECO:0000259" key="6">
    <source>
        <dbReference type="Pfam" id="PF00535"/>
    </source>
</evidence>
<dbReference type="Proteomes" id="UP000244904">
    <property type="component" value="Unassembled WGS sequence"/>
</dbReference>
<keyword evidence="5" id="KW-0472">Membrane</keyword>
<dbReference type="InterPro" id="IPR001173">
    <property type="entry name" value="Glyco_trans_2-like"/>
</dbReference>
<dbReference type="EMBL" id="OMOJ01000016">
    <property type="protein sequence ID" value="SPF81914.1"/>
    <property type="molecule type" value="Genomic_DNA"/>
</dbReference>
<keyword evidence="8" id="KW-1185">Reference proteome</keyword>
<dbReference type="CDD" id="cd02522">
    <property type="entry name" value="GT_2_like_a"/>
    <property type="match status" value="1"/>
</dbReference>
<protein>
    <submittedName>
        <fullName evidence="7">PGL/p-HBAD biosynthesis glycosyltransferase</fullName>
        <ecNumber evidence="7">2.4.1.-</ecNumber>
    </submittedName>
</protein>
<evidence type="ECO:0000256" key="1">
    <source>
        <dbReference type="ARBA" id="ARBA00004236"/>
    </source>
</evidence>
<name>A0A2R8B169_9RHOB</name>
<dbReference type="GO" id="GO:0016757">
    <property type="term" value="F:glycosyltransferase activity"/>
    <property type="evidence" value="ECO:0007669"/>
    <property type="project" value="UniProtKB-KW"/>
</dbReference>
<dbReference type="RefSeq" id="WP_108887711.1">
    <property type="nucleotide sequence ID" value="NZ_OMOJ01000016.1"/>
</dbReference>
<dbReference type="SUPFAM" id="SSF53448">
    <property type="entry name" value="Nucleotide-diphospho-sugar transferases"/>
    <property type="match status" value="1"/>
</dbReference>
<comment type="subcellular location">
    <subcellularLocation>
        <location evidence="1">Cell membrane</location>
    </subcellularLocation>
</comment>
<sequence>MRAPISVVVPTLNAEAALPGLLASLMEGVEAGLIRDLILSDGGSTDGTRAIAQAAGADILTGDPSRGGQLRRGCDAAQGVWLLILHADSRLPPGWSLQAEYLLDRPGAYYGWLRFDSVGFAPRVVAGWANLRSRLFGLPFGDQGLLMPTALYRDCGGYRDMPLMEDIAMARALRGHLRPMGIEVLTSADRYRRDGWIRRGAGNLLRQVRYGLGTAPARLRKDYDA</sequence>
<dbReference type="EC" id="2.4.1.-" evidence="7"/>
<evidence type="ECO:0000313" key="8">
    <source>
        <dbReference type="Proteomes" id="UP000244904"/>
    </source>
</evidence>
<dbReference type="InterPro" id="IPR029044">
    <property type="entry name" value="Nucleotide-diphossugar_trans"/>
</dbReference>
<keyword evidence="4 7" id="KW-0808">Transferase</keyword>